<dbReference type="AlphaFoldDB" id="A0A3N4MFG4"/>
<dbReference type="InterPro" id="IPR053860">
    <property type="entry name" value="DUF6932"/>
</dbReference>
<keyword evidence="2" id="KW-1185">Reference proteome</keyword>
<reference evidence="2" key="1">
    <citation type="submission" date="2018-11" db="EMBL/GenBank/DDBJ databases">
        <title>Chitinophaga lutea sp.nov., isolate from arsenic contaminated soil.</title>
        <authorList>
            <person name="Zong Y."/>
        </authorList>
    </citation>
    <scope>NUCLEOTIDE SEQUENCE [LARGE SCALE GENOMIC DNA]</scope>
    <source>
        <strain evidence="2">YLT18</strain>
    </source>
</reference>
<sequence length="155" mass="17248">MIPPLIIVPGTIWPLLPPGIHEATIQEVFASFATNPHRLILFNGLKKGLDHLFSLGCPKAYLDGSYVTGKPKPNDYEVVWDVSYVDPGRIDPVFIDFTMGTTFQKAKYSGEYFPSISTERSSGKTFIEFFQIDKMSGKEKGILRIVNYLKGGGTI</sequence>
<organism evidence="1 2">
    <name type="scientific">Chitinophaga barathri</name>
    <dbReference type="NCBI Taxonomy" id="1647451"/>
    <lineage>
        <taxon>Bacteria</taxon>
        <taxon>Pseudomonadati</taxon>
        <taxon>Bacteroidota</taxon>
        <taxon>Chitinophagia</taxon>
        <taxon>Chitinophagales</taxon>
        <taxon>Chitinophagaceae</taxon>
        <taxon>Chitinophaga</taxon>
    </lineage>
</organism>
<dbReference type="OrthoDB" id="572713at2"/>
<protein>
    <submittedName>
        <fullName evidence="1">Uncharacterized protein</fullName>
    </submittedName>
</protein>
<dbReference type="Proteomes" id="UP000279089">
    <property type="component" value="Unassembled WGS sequence"/>
</dbReference>
<proteinExistence type="predicted"/>
<gene>
    <name evidence="1" type="ORF">EG028_04085</name>
</gene>
<comment type="caution">
    <text evidence="1">The sequence shown here is derived from an EMBL/GenBank/DDBJ whole genome shotgun (WGS) entry which is preliminary data.</text>
</comment>
<dbReference type="Pfam" id="PF22014">
    <property type="entry name" value="DUF6932"/>
    <property type="match status" value="1"/>
</dbReference>
<evidence type="ECO:0000313" key="2">
    <source>
        <dbReference type="Proteomes" id="UP000279089"/>
    </source>
</evidence>
<evidence type="ECO:0000313" key="1">
    <source>
        <dbReference type="EMBL" id="RPD42694.1"/>
    </source>
</evidence>
<accession>A0A3N4MFG4</accession>
<name>A0A3N4MFG4_9BACT</name>
<dbReference type="EMBL" id="RMBX01000002">
    <property type="protein sequence ID" value="RPD42694.1"/>
    <property type="molecule type" value="Genomic_DNA"/>
</dbReference>